<dbReference type="SUPFAM" id="SSF55729">
    <property type="entry name" value="Acyl-CoA N-acyltransferases (Nat)"/>
    <property type="match status" value="2"/>
</dbReference>
<comment type="caution">
    <text evidence="4">The sequence shown here is derived from an EMBL/GenBank/DDBJ whole genome shotgun (WGS) entry which is preliminary data.</text>
</comment>
<accession>A0A3D9ZSS4</accession>
<dbReference type="Proteomes" id="UP000256913">
    <property type="component" value="Unassembled WGS sequence"/>
</dbReference>
<feature type="domain" description="N-acetyltransferase" evidence="3">
    <location>
        <begin position="4"/>
        <end position="142"/>
    </location>
</feature>
<evidence type="ECO:0000256" key="2">
    <source>
        <dbReference type="ARBA" id="ARBA00023315"/>
    </source>
</evidence>
<keyword evidence="1 4" id="KW-0808">Transferase</keyword>
<dbReference type="PANTHER" id="PTHR43877:SF1">
    <property type="entry name" value="ACETYLTRANSFERASE"/>
    <property type="match status" value="1"/>
</dbReference>
<evidence type="ECO:0000259" key="3">
    <source>
        <dbReference type="PROSITE" id="PS51186"/>
    </source>
</evidence>
<evidence type="ECO:0000313" key="4">
    <source>
        <dbReference type="EMBL" id="REF99512.1"/>
    </source>
</evidence>
<dbReference type="InterPro" id="IPR000182">
    <property type="entry name" value="GNAT_dom"/>
</dbReference>
<keyword evidence="5" id="KW-1185">Reference proteome</keyword>
<reference evidence="4 5" key="1">
    <citation type="submission" date="2018-08" db="EMBL/GenBank/DDBJ databases">
        <title>Sequencing the genomes of 1000 actinobacteria strains.</title>
        <authorList>
            <person name="Klenk H.-P."/>
        </authorList>
    </citation>
    <scope>NUCLEOTIDE SEQUENCE [LARGE SCALE GENOMIC DNA]</scope>
    <source>
        <strain evidence="4 5">DSM 44099</strain>
    </source>
</reference>
<keyword evidence="2" id="KW-0012">Acyltransferase</keyword>
<name>A0A3D9ZSS4_9ACTN</name>
<dbReference type="CDD" id="cd04301">
    <property type="entry name" value="NAT_SF"/>
    <property type="match status" value="1"/>
</dbReference>
<dbReference type="Gene3D" id="3.40.630.30">
    <property type="match status" value="1"/>
</dbReference>
<dbReference type="PROSITE" id="PS51186">
    <property type="entry name" value="GNAT"/>
    <property type="match status" value="1"/>
</dbReference>
<sequence length="274" mass="29819">MAYPAVRSFALFRADGHAIVVSMSEPLIDIVPVSGHLGAARWQAVAPRGAVAGVASLRPIIPVGPSTPELTVYVDPAWRRRGIGSRLLAAVRAQVAEPRLVADVVPGSPGEAFCQRHGFRHARSRRHHLLTYCDVHRAWLGELVDAEHAGYRLTHWTGDLPDAPRVEELLRSPSRPGNALLTAVDADGDLAAYAVAVVGVLPETRAQQWGPAVLSGHRGRRLGRWVNAALIQRLSEVHPHVTGIETATAEGDRHLQDLGFRLVRRTHLYVSRST</sequence>
<protein>
    <submittedName>
        <fullName evidence="4">Acetyltransferase (GNAT) family protein</fullName>
    </submittedName>
</protein>
<dbReference type="InterPro" id="IPR050832">
    <property type="entry name" value="Bact_Acetyltransf"/>
</dbReference>
<evidence type="ECO:0000256" key="1">
    <source>
        <dbReference type="ARBA" id="ARBA00022679"/>
    </source>
</evidence>
<proteinExistence type="predicted"/>
<organism evidence="4 5">
    <name type="scientific">Asanoa ferruginea</name>
    <dbReference type="NCBI Taxonomy" id="53367"/>
    <lineage>
        <taxon>Bacteria</taxon>
        <taxon>Bacillati</taxon>
        <taxon>Actinomycetota</taxon>
        <taxon>Actinomycetes</taxon>
        <taxon>Micromonosporales</taxon>
        <taxon>Micromonosporaceae</taxon>
        <taxon>Asanoa</taxon>
    </lineage>
</organism>
<dbReference type="AlphaFoldDB" id="A0A3D9ZSS4"/>
<dbReference type="PANTHER" id="PTHR43877">
    <property type="entry name" value="AMINOALKYLPHOSPHONATE N-ACETYLTRANSFERASE-RELATED-RELATED"/>
    <property type="match status" value="1"/>
</dbReference>
<dbReference type="InterPro" id="IPR016181">
    <property type="entry name" value="Acyl_CoA_acyltransferase"/>
</dbReference>
<gene>
    <name evidence="4" type="ORF">DFJ67_5551</name>
</gene>
<dbReference type="EMBL" id="QUMQ01000001">
    <property type="protein sequence ID" value="REF99512.1"/>
    <property type="molecule type" value="Genomic_DNA"/>
</dbReference>
<dbReference type="GO" id="GO:0016747">
    <property type="term" value="F:acyltransferase activity, transferring groups other than amino-acyl groups"/>
    <property type="evidence" value="ECO:0007669"/>
    <property type="project" value="InterPro"/>
</dbReference>
<dbReference type="Pfam" id="PF13508">
    <property type="entry name" value="Acetyltransf_7"/>
    <property type="match status" value="1"/>
</dbReference>
<evidence type="ECO:0000313" key="5">
    <source>
        <dbReference type="Proteomes" id="UP000256913"/>
    </source>
</evidence>